<dbReference type="PANTHER" id="PTHR13090:SF1">
    <property type="entry name" value="ARGININE-HYDROXYLASE NDUFAF5, MITOCHONDRIAL"/>
    <property type="match status" value="1"/>
</dbReference>
<dbReference type="InterPro" id="IPR050602">
    <property type="entry name" value="Malonyl-ACP_OMT"/>
</dbReference>
<feature type="domain" description="Methyltransferase type 11" evidence="3">
    <location>
        <begin position="48"/>
        <end position="135"/>
    </location>
</feature>
<keyword evidence="2 4" id="KW-0808">Transferase</keyword>
<name>A0A643CMI4_ANAMA</name>
<dbReference type="InterPro" id="IPR013216">
    <property type="entry name" value="Methyltransf_11"/>
</dbReference>
<reference evidence="4" key="1">
    <citation type="submission" date="2019-08" db="EMBL/GenBank/DDBJ databases">
        <authorList>
            <person name="Amaro Estrada I."/>
            <person name="Quiroz Castaneda R.E."/>
            <person name="Martinez Ocampo F."/>
            <person name="Rodriguez Camarillo S.D."/>
        </authorList>
    </citation>
    <scope>NUCLEOTIDE SEQUENCE</scope>
    <source>
        <strain evidence="4">MEX-30-184-02</strain>
    </source>
</reference>
<dbReference type="CDD" id="cd02440">
    <property type="entry name" value="AdoMet_MTases"/>
    <property type="match status" value="1"/>
</dbReference>
<proteinExistence type="predicted"/>
<dbReference type="GO" id="GO:0032259">
    <property type="term" value="P:methylation"/>
    <property type="evidence" value="ECO:0007669"/>
    <property type="project" value="UniProtKB-KW"/>
</dbReference>
<sequence length="258" mass="28143">MSFDRRLVRHRRARACFASAPLFFEVATLICDRVAILLRNCPVSVLILGCRNGLVASELSRILPDGSSIVQCDVSLEMLAGVGGGLLVVADDEALPFKDCSFDFVISNLSLHNVNDLARVFARVRAILRDGGAFVAATFGSGTLYGVKKALASAEGLRVAPRIQPFHSTPYMLECLQLCGLSGLVAEVSTVEMAYNSLYDLFHGLKNMGEGNTIRRNYEPLSRNVMERAWGLYKQSINERDAAGAPVQFEIVVLKGNK</sequence>
<dbReference type="SUPFAM" id="SSF53335">
    <property type="entry name" value="S-adenosyl-L-methionine-dependent methyltransferases"/>
    <property type="match status" value="1"/>
</dbReference>
<evidence type="ECO:0000313" key="4">
    <source>
        <dbReference type="EMBL" id="KAB0452792.1"/>
    </source>
</evidence>
<gene>
    <name evidence="4" type="ORF">FY207_00165</name>
</gene>
<comment type="caution">
    <text evidence="4">The sequence shown here is derived from an EMBL/GenBank/DDBJ whole genome shotgun (WGS) entry which is preliminary data.</text>
</comment>
<dbReference type="InterPro" id="IPR029063">
    <property type="entry name" value="SAM-dependent_MTases_sf"/>
</dbReference>
<keyword evidence="1 4" id="KW-0489">Methyltransferase</keyword>
<organism evidence="4">
    <name type="scientific">Anaplasma marginale</name>
    <dbReference type="NCBI Taxonomy" id="770"/>
    <lineage>
        <taxon>Bacteria</taxon>
        <taxon>Pseudomonadati</taxon>
        <taxon>Pseudomonadota</taxon>
        <taxon>Alphaproteobacteria</taxon>
        <taxon>Rickettsiales</taxon>
        <taxon>Anaplasmataceae</taxon>
        <taxon>Anaplasma</taxon>
    </lineage>
</organism>
<accession>A0A643CMI4</accession>
<dbReference type="Pfam" id="PF08241">
    <property type="entry name" value="Methyltransf_11"/>
    <property type="match status" value="1"/>
</dbReference>
<protein>
    <submittedName>
        <fullName evidence="4">Methyltransferase domain-containing protein</fullName>
    </submittedName>
</protein>
<dbReference type="PANTHER" id="PTHR13090">
    <property type="entry name" value="ARGININE-HYDROXYLASE NDUFAF5, MITOCHONDRIAL"/>
    <property type="match status" value="1"/>
</dbReference>
<evidence type="ECO:0000259" key="3">
    <source>
        <dbReference type="Pfam" id="PF08241"/>
    </source>
</evidence>
<dbReference type="GO" id="GO:0008757">
    <property type="term" value="F:S-adenosylmethionine-dependent methyltransferase activity"/>
    <property type="evidence" value="ECO:0007669"/>
    <property type="project" value="InterPro"/>
</dbReference>
<dbReference type="EMBL" id="VTCY01000001">
    <property type="protein sequence ID" value="KAB0452792.1"/>
    <property type="molecule type" value="Genomic_DNA"/>
</dbReference>
<evidence type="ECO:0000256" key="1">
    <source>
        <dbReference type="ARBA" id="ARBA00022603"/>
    </source>
</evidence>
<evidence type="ECO:0000256" key="2">
    <source>
        <dbReference type="ARBA" id="ARBA00022679"/>
    </source>
</evidence>
<dbReference type="RefSeq" id="WP_150150310.1">
    <property type="nucleotide sequence ID" value="NZ_VTCY01000001.1"/>
</dbReference>
<dbReference type="AlphaFoldDB" id="A0A643CMI4"/>
<dbReference type="Gene3D" id="3.40.50.150">
    <property type="entry name" value="Vaccinia Virus protein VP39"/>
    <property type="match status" value="1"/>
</dbReference>